<dbReference type="Pfam" id="PF07707">
    <property type="entry name" value="BACK"/>
    <property type="match status" value="1"/>
</dbReference>
<evidence type="ECO:0000313" key="3">
    <source>
        <dbReference type="EMBL" id="KAG8195150.1"/>
    </source>
</evidence>
<dbReference type="Proteomes" id="UP000827092">
    <property type="component" value="Unassembled WGS sequence"/>
</dbReference>
<dbReference type="AlphaFoldDB" id="A0AAV6VEB6"/>
<organism evidence="3 4">
    <name type="scientific">Oedothorax gibbosus</name>
    <dbReference type="NCBI Taxonomy" id="931172"/>
    <lineage>
        <taxon>Eukaryota</taxon>
        <taxon>Metazoa</taxon>
        <taxon>Ecdysozoa</taxon>
        <taxon>Arthropoda</taxon>
        <taxon>Chelicerata</taxon>
        <taxon>Arachnida</taxon>
        <taxon>Araneae</taxon>
        <taxon>Araneomorphae</taxon>
        <taxon>Entelegynae</taxon>
        <taxon>Araneoidea</taxon>
        <taxon>Linyphiidae</taxon>
        <taxon>Erigoninae</taxon>
        <taxon>Oedothorax</taxon>
    </lineage>
</organism>
<keyword evidence="4" id="KW-1185">Reference proteome</keyword>
<feature type="region of interest" description="Disordered" evidence="1">
    <location>
        <begin position="16"/>
        <end position="44"/>
    </location>
</feature>
<dbReference type="Gene3D" id="1.25.40.420">
    <property type="match status" value="1"/>
</dbReference>
<evidence type="ECO:0000256" key="1">
    <source>
        <dbReference type="SAM" id="MobiDB-lite"/>
    </source>
</evidence>
<gene>
    <name evidence="3" type="ORF">JTE90_023327</name>
</gene>
<dbReference type="EMBL" id="JAFNEN010000092">
    <property type="protein sequence ID" value="KAG8195150.1"/>
    <property type="molecule type" value="Genomic_DNA"/>
</dbReference>
<proteinExistence type="predicted"/>
<dbReference type="InterPro" id="IPR011705">
    <property type="entry name" value="BACK"/>
</dbReference>
<feature type="compositionally biased region" description="Basic and acidic residues" evidence="1">
    <location>
        <begin position="16"/>
        <end position="40"/>
    </location>
</feature>
<name>A0AAV6VEB6_9ARAC</name>
<reference evidence="3 4" key="1">
    <citation type="journal article" date="2022" name="Nat. Ecol. Evol.">
        <title>A masculinizing supergene underlies an exaggerated male reproductive morph in a spider.</title>
        <authorList>
            <person name="Hendrickx F."/>
            <person name="De Corte Z."/>
            <person name="Sonet G."/>
            <person name="Van Belleghem S.M."/>
            <person name="Kostlbacher S."/>
            <person name="Vangestel C."/>
        </authorList>
    </citation>
    <scope>NUCLEOTIDE SEQUENCE [LARGE SCALE GENOMIC DNA]</scope>
    <source>
        <strain evidence="3">W744_W776</strain>
    </source>
</reference>
<comment type="caution">
    <text evidence="3">The sequence shown here is derived from an EMBL/GenBank/DDBJ whole genome shotgun (WGS) entry which is preliminary data.</text>
</comment>
<accession>A0AAV6VEB6</accession>
<feature type="domain" description="BACK" evidence="2">
    <location>
        <begin position="424"/>
        <end position="468"/>
    </location>
</feature>
<evidence type="ECO:0000313" key="4">
    <source>
        <dbReference type="Proteomes" id="UP000827092"/>
    </source>
</evidence>
<sequence>MEVLLQHIILRTSRIKKDDEKRDSSEEVVKLEDSNADHSPSKVSEFVNSLKEAYKVHNQIDGGAYEQLDDNSKIEDVKLELKDSEMNLTDKAKENQIIEENLEKEATGDSSNIKIPMCIKDDITVSEDDFANDESAEINFIHAETLEVIPVQQSEHRTEDFTEVMDDVIIKEIVQKAKEIEAQQTPCDESLQNNGKMTDNEYKTSLENKQTVKVLREKAFIVEDIFLKQDEEQTLGPVTENPDIVVHIGKEHRYSVTKKMMRFHSQRFYACLLLDMDPFRQGLIEPIRRLNLNYEVVRAAIYLEMHKMINKLQNFLDDKTSNCCHSQKQGTENYNQGPKGDLKKKHIRRLRNPQYTDAQTERTLESLFSSEGDVFEQVALKPHVVVDKGENLTLFLFNVFEYNYKEAIYIDVETYVNGIENSMRLEVLVFVAALKWLHFDFERRSEFAEDLMNCVCFEQMTEEEVLACQQPPVLKEIVQMPVIKDLLHNALMSSKREKTVEQENLMKDMDSKPRTLLLEGEPMVLWDYHSLDCVATHFSQLKSAEVKSEERLSLPKKF</sequence>
<protein>
    <recommendedName>
        <fullName evidence="2">BACK domain-containing protein</fullName>
    </recommendedName>
</protein>
<evidence type="ECO:0000259" key="2">
    <source>
        <dbReference type="Pfam" id="PF07707"/>
    </source>
</evidence>